<comment type="similarity">
    <text evidence="8">Belongs to the protein kinase superfamily.</text>
</comment>
<dbReference type="EMBL" id="JAOPGA020001222">
    <property type="protein sequence ID" value="KAL0486345.1"/>
    <property type="molecule type" value="Genomic_DNA"/>
</dbReference>
<dbReference type="PROSITE" id="PS00107">
    <property type="entry name" value="PROTEIN_KINASE_ATP"/>
    <property type="match status" value="1"/>
</dbReference>
<evidence type="ECO:0000256" key="2">
    <source>
        <dbReference type="ARBA" id="ARBA00022527"/>
    </source>
</evidence>
<dbReference type="InterPro" id="IPR047916">
    <property type="entry name" value="TTBK_Asator-like_STKc"/>
</dbReference>
<evidence type="ECO:0000259" key="10">
    <source>
        <dbReference type="PROSITE" id="PS50011"/>
    </source>
</evidence>
<dbReference type="CDD" id="cd14017">
    <property type="entry name" value="STKc_TTBK"/>
    <property type="match status" value="1"/>
</dbReference>
<proteinExistence type="inferred from homology"/>
<evidence type="ECO:0000313" key="11">
    <source>
        <dbReference type="EMBL" id="KAL0486345.1"/>
    </source>
</evidence>
<dbReference type="InterPro" id="IPR000719">
    <property type="entry name" value="Prot_kinase_dom"/>
</dbReference>
<dbReference type="Gene3D" id="1.10.510.10">
    <property type="entry name" value="Transferase(Phosphotransferase) domain 1"/>
    <property type="match status" value="1"/>
</dbReference>
<comment type="caution">
    <text evidence="11">The sequence shown here is derived from an EMBL/GenBank/DDBJ whole genome shotgun (WGS) entry which is preliminary data.</text>
</comment>
<accession>A0AAW2ZBR6</accession>
<dbReference type="InterPro" id="IPR011009">
    <property type="entry name" value="Kinase-like_dom_sf"/>
</dbReference>
<dbReference type="PROSITE" id="PS00108">
    <property type="entry name" value="PROTEIN_KINASE_ST"/>
    <property type="match status" value="1"/>
</dbReference>
<dbReference type="SMART" id="SM00220">
    <property type="entry name" value="S_TKc"/>
    <property type="match status" value="1"/>
</dbReference>
<sequence>MNRSGGTNQNTKQMLSNSTVIKSKWKIQGKIGQGAFGETYSAVDLHSSEDVAIKVEKLDNKKMVLKLEVIALKKLQGCPYVVRYLHSGRQDDFNFLVMERLGENLADLRKRTPRYNGSFSMNTTVRLGIQMIESLEGVHKLGYIHRDVKPSNFVMGKAKNKRGRAYLIDFGLARKYRLPSGEIRPPRKSAGFRGTARYASINSHHSKELGRRDDIWSVFYVLVEFALGCLPWRKIKDKEQIGELKERFTNADLVKDLPLEYKLFMEELQKMGYADEPDYDYFKKLLMDIYKRQGCSEEEPYDWNTKEKAQMPPSREVSSIMDDAIITTGRNQTTANDERGYSSKPTPTTTTNTTTKLNARIENGENYYNLFNPNEAKSVDRRNTPKPNSDNEVSDKKKGCHCCIM</sequence>
<dbReference type="Pfam" id="PF00069">
    <property type="entry name" value="Pkinase"/>
    <property type="match status" value="1"/>
</dbReference>
<keyword evidence="3" id="KW-0808">Transferase</keyword>
<evidence type="ECO:0000256" key="1">
    <source>
        <dbReference type="ARBA" id="ARBA00012513"/>
    </source>
</evidence>
<evidence type="ECO:0000256" key="7">
    <source>
        <dbReference type="PROSITE-ProRule" id="PRU10141"/>
    </source>
</evidence>
<feature type="domain" description="Protein kinase" evidence="10">
    <location>
        <begin position="25"/>
        <end position="304"/>
    </location>
</feature>
<dbReference type="InterPro" id="IPR017441">
    <property type="entry name" value="Protein_kinase_ATP_BS"/>
</dbReference>
<evidence type="ECO:0000256" key="4">
    <source>
        <dbReference type="ARBA" id="ARBA00022741"/>
    </source>
</evidence>
<gene>
    <name evidence="11" type="ORF">AKO1_002005</name>
</gene>
<dbReference type="PANTHER" id="PTHR11909">
    <property type="entry name" value="CASEIN KINASE-RELATED"/>
    <property type="match status" value="1"/>
</dbReference>
<organism evidence="11 12">
    <name type="scientific">Acrasis kona</name>
    <dbReference type="NCBI Taxonomy" id="1008807"/>
    <lineage>
        <taxon>Eukaryota</taxon>
        <taxon>Discoba</taxon>
        <taxon>Heterolobosea</taxon>
        <taxon>Tetramitia</taxon>
        <taxon>Eutetramitia</taxon>
        <taxon>Acrasidae</taxon>
        <taxon>Acrasis</taxon>
    </lineage>
</organism>
<dbReference type="InterPro" id="IPR050235">
    <property type="entry name" value="CK1_Ser-Thr_kinase"/>
</dbReference>
<evidence type="ECO:0000256" key="3">
    <source>
        <dbReference type="ARBA" id="ARBA00022679"/>
    </source>
</evidence>
<evidence type="ECO:0000313" key="12">
    <source>
        <dbReference type="Proteomes" id="UP001431209"/>
    </source>
</evidence>
<dbReference type="InterPro" id="IPR008271">
    <property type="entry name" value="Ser/Thr_kinase_AS"/>
</dbReference>
<dbReference type="PROSITE" id="PS50011">
    <property type="entry name" value="PROTEIN_KINASE_DOM"/>
    <property type="match status" value="1"/>
</dbReference>
<keyword evidence="5 11" id="KW-0418">Kinase</keyword>
<dbReference type="GO" id="GO:0005524">
    <property type="term" value="F:ATP binding"/>
    <property type="evidence" value="ECO:0007669"/>
    <property type="project" value="UniProtKB-UniRule"/>
</dbReference>
<dbReference type="GO" id="GO:0004674">
    <property type="term" value="F:protein serine/threonine kinase activity"/>
    <property type="evidence" value="ECO:0007669"/>
    <property type="project" value="UniProtKB-KW"/>
</dbReference>
<evidence type="ECO:0000256" key="9">
    <source>
        <dbReference type="SAM" id="MobiDB-lite"/>
    </source>
</evidence>
<feature type="region of interest" description="Disordered" evidence="9">
    <location>
        <begin position="370"/>
        <end position="398"/>
    </location>
</feature>
<keyword evidence="12" id="KW-1185">Reference proteome</keyword>
<evidence type="ECO:0000256" key="6">
    <source>
        <dbReference type="ARBA" id="ARBA00022840"/>
    </source>
</evidence>
<dbReference type="EC" id="2.7.11.1" evidence="1"/>
<keyword evidence="4 7" id="KW-0547">Nucleotide-binding</keyword>
<dbReference type="Proteomes" id="UP001431209">
    <property type="component" value="Unassembled WGS sequence"/>
</dbReference>
<keyword evidence="2 8" id="KW-0723">Serine/threonine-protein kinase</keyword>
<feature type="binding site" evidence="7">
    <location>
        <position position="54"/>
    </location>
    <ligand>
        <name>ATP</name>
        <dbReference type="ChEBI" id="CHEBI:30616"/>
    </ligand>
</feature>
<reference evidence="11 12" key="1">
    <citation type="submission" date="2024-03" db="EMBL/GenBank/DDBJ databases">
        <title>The Acrasis kona genome and developmental transcriptomes reveal deep origins of eukaryotic multicellular pathways.</title>
        <authorList>
            <person name="Sheikh S."/>
            <person name="Fu C.-J."/>
            <person name="Brown M.W."/>
            <person name="Baldauf S.L."/>
        </authorList>
    </citation>
    <scope>NUCLEOTIDE SEQUENCE [LARGE SCALE GENOMIC DNA]</scope>
    <source>
        <strain evidence="11 12">ATCC MYA-3509</strain>
    </source>
</reference>
<dbReference type="SUPFAM" id="SSF56112">
    <property type="entry name" value="Protein kinase-like (PK-like)"/>
    <property type="match status" value="1"/>
</dbReference>
<keyword evidence="6 7" id="KW-0067">ATP-binding</keyword>
<dbReference type="AlphaFoldDB" id="A0AAW2ZBR6"/>
<evidence type="ECO:0000256" key="5">
    <source>
        <dbReference type="ARBA" id="ARBA00022777"/>
    </source>
</evidence>
<name>A0AAW2ZBR6_9EUKA</name>
<evidence type="ECO:0000256" key="8">
    <source>
        <dbReference type="RuleBase" id="RU000304"/>
    </source>
</evidence>
<feature type="region of interest" description="Disordered" evidence="9">
    <location>
        <begin position="328"/>
        <end position="353"/>
    </location>
</feature>
<protein>
    <recommendedName>
        <fullName evidence="1">non-specific serine/threonine protein kinase</fullName>
        <ecNumber evidence="1">2.7.11.1</ecNumber>
    </recommendedName>
</protein>